<name>A0A432ZZX6_9FUNG</name>
<reference evidence="1 2" key="1">
    <citation type="journal article" date="2018" name="New Phytol.">
        <title>Phylogenomics of Endogonaceae and evolution of mycorrhizas within Mucoromycota.</title>
        <authorList>
            <person name="Chang Y."/>
            <person name="Desiro A."/>
            <person name="Na H."/>
            <person name="Sandor L."/>
            <person name="Lipzen A."/>
            <person name="Clum A."/>
            <person name="Barry K."/>
            <person name="Grigoriev I.V."/>
            <person name="Martin F.M."/>
            <person name="Stajich J.E."/>
            <person name="Smith M.E."/>
            <person name="Bonito G."/>
            <person name="Spatafora J.W."/>
        </authorList>
    </citation>
    <scope>NUCLEOTIDE SEQUENCE [LARGE SCALE GENOMIC DNA]</scope>
    <source>
        <strain evidence="1 2">GMNB39</strain>
    </source>
</reference>
<accession>A0A432ZZX6</accession>
<dbReference type="Gene3D" id="3.10.280.10">
    <property type="entry name" value="Mitochondrial glycoprotein"/>
    <property type="match status" value="1"/>
</dbReference>
<dbReference type="PANTHER" id="PTHR10826:SF1">
    <property type="entry name" value="COMPLEMENT COMPONENT 1 Q SUBCOMPONENT-BINDING PROTEIN, MITOCHONDRIAL"/>
    <property type="match status" value="1"/>
</dbReference>
<gene>
    <name evidence="1" type="ORF">BC936DRAFT_142862</name>
</gene>
<organism evidence="1 2">
    <name type="scientific">Jimgerdemannia flammicorona</name>
    <dbReference type="NCBI Taxonomy" id="994334"/>
    <lineage>
        <taxon>Eukaryota</taxon>
        <taxon>Fungi</taxon>
        <taxon>Fungi incertae sedis</taxon>
        <taxon>Mucoromycota</taxon>
        <taxon>Mucoromycotina</taxon>
        <taxon>Endogonomycetes</taxon>
        <taxon>Endogonales</taxon>
        <taxon>Endogonaceae</taxon>
        <taxon>Jimgerdemannia</taxon>
    </lineage>
</organism>
<dbReference type="OrthoDB" id="278212at2759"/>
<dbReference type="GO" id="GO:0005759">
    <property type="term" value="C:mitochondrial matrix"/>
    <property type="evidence" value="ECO:0007669"/>
    <property type="project" value="InterPro"/>
</dbReference>
<proteinExistence type="predicted"/>
<dbReference type="Proteomes" id="UP000268093">
    <property type="component" value="Unassembled WGS sequence"/>
</dbReference>
<dbReference type="SUPFAM" id="SSF54529">
    <property type="entry name" value="Mitochondrial glycoprotein MAM33-like"/>
    <property type="match status" value="1"/>
</dbReference>
<dbReference type="EMBL" id="RBNI01024353">
    <property type="protein sequence ID" value="RUO95976.1"/>
    <property type="molecule type" value="Genomic_DNA"/>
</dbReference>
<dbReference type="GO" id="GO:0042256">
    <property type="term" value="P:cytosolic ribosome assembly"/>
    <property type="evidence" value="ECO:0007669"/>
    <property type="project" value="TreeGrafter"/>
</dbReference>
<dbReference type="AlphaFoldDB" id="A0A432ZZX6"/>
<dbReference type="PANTHER" id="PTHR10826">
    <property type="entry name" value="COMPLEMENT COMPONENT 1"/>
    <property type="match status" value="1"/>
</dbReference>
<protein>
    <submittedName>
        <fullName evidence="1">Mitochondrial glyco protein</fullName>
    </submittedName>
</protein>
<dbReference type="InterPro" id="IPR003428">
    <property type="entry name" value="MAM33"/>
</dbReference>
<keyword evidence="2" id="KW-1185">Reference proteome</keyword>
<dbReference type="Pfam" id="PF02330">
    <property type="entry name" value="MAM33"/>
    <property type="match status" value="1"/>
</dbReference>
<dbReference type="InterPro" id="IPR036561">
    <property type="entry name" value="MAM33_sf"/>
</dbReference>
<comment type="caution">
    <text evidence="1">The sequence shown here is derived from an EMBL/GenBank/DDBJ whole genome shotgun (WGS) entry which is preliminary data.</text>
</comment>
<sequence>MIESIVFYHDPAIAGDQSAEADWKRRGLYMGPQFSELDEGVQVLFERYLEERGINTALAHFIPDYIEHKEQREYLKWLESVREFVAA</sequence>
<evidence type="ECO:0000313" key="2">
    <source>
        <dbReference type="Proteomes" id="UP000268093"/>
    </source>
</evidence>
<evidence type="ECO:0000313" key="1">
    <source>
        <dbReference type="EMBL" id="RUO95976.1"/>
    </source>
</evidence>